<feature type="disulfide bond" evidence="3">
    <location>
        <begin position="66"/>
        <end position="78"/>
    </location>
</feature>
<protein>
    <submittedName>
        <fullName evidence="2">En-A1 pheromone</fullName>
    </submittedName>
</protein>
<evidence type="ECO:0000313" key="2">
    <source>
        <dbReference type="EMBL" id="ACQ66090.1"/>
    </source>
</evidence>
<sequence>MTKLSIFVMIAMLVMVSSAFRFQSKMKAKTAYNPEDDYTPLTCPHTISVVWYECTENTANCGTACCDSCFELTGNTMCLLQAGAAGSGCDME</sequence>
<feature type="signal peptide" evidence="1">
    <location>
        <begin position="1"/>
        <end position="19"/>
    </location>
</feature>
<accession>C4NXD5</accession>
<dbReference type="EMBL" id="FJ645720">
    <property type="protein sequence ID" value="ACQ66090.1"/>
    <property type="molecule type" value="Genomic_DNA"/>
</dbReference>
<feature type="chain" id="PRO_5002941498" evidence="1">
    <location>
        <begin position="20"/>
        <end position="92"/>
    </location>
</feature>
<gene>
    <name evidence="2" type="primary">arc1</name>
</gene>
<feature type="disulfide bond" evidence="3">
    <location>
        <begin position="61"/>
        <end position="89"/>
    </location>
</feature>
<feature type="disulfide bond" evidence="3">
    <location>
        <begin position="43"/>
        <end position="69"/>
    </location>
</feature>
<evidence type="ECO:0007829" key="3">
    <source>
        <dbReference type="PDB" id="2KK2"/>
    </source>
</evidence>
<dbReference type="AlphaFoldDB" id="C4NXD5"/>
<keyword evidence="1" id="KW-0732">Signal</keyword>
<keyword evidence="3" id="KW-0002">3D-structure</keyword>
<dbReference type="SMR" id="C4NXD5"/>
<reference evidence="3" key="2">
    <citation type="journal article" date="2011" name="Proc. Natl. Acad. Sci. U.S.A.">
        <title>Antarctic and Arctic populations of the ciliate Euplotes nobilii show common pheromone-mediated cell-cell signaling and cross-mating.</title>
        <authorList>
            <person name="Di Giuseppe G."/>
            <person name="Erra F."/>
            <person name="Dini F."/>
            <person name="Alimenti C."/>
            <person name="Vallesi A."/>
            <person name="Pedrini B."/>
            <person name="Wuthrich K."/>
            <person name="Luporini P."/>
        </authorList>
    </citation>
    <scope>STRUCTURE BY NMR OF 32-92</scope>
    <scope>DISULFIDE BONDS</scope>
</reference>
<proteinExistence type="evidence at protein level"/>
<feature type="disulfide bond" evidence="3">
    <location>
        <begin position="54"/>
        <end position="65"/>
    </location>
</feature>
<dbReference type="PDB" id="2KK2">
    <property type="method" value="NMR"/>
    <property type="chains" value="A=32-92"/>
</dbReference>
<evidence type="ECO:0000256" key="1">
    <source>
        <dbReference type="SAM" id="SignalP"/>
    </source>
</evidence>
<dbReference type="PDBsum" id="2KK2"/>
<organism evidence="2">
    <name type="scientific">Euplotes nobilii</name>
    <name type="common">Ciliate</name>
    <dbReference type="NCBI Taxonomy" id="184062"/>
    <lineage>
        <taxon>Eukaryota</taxon>
        <taxon>Sar</taxon>
        <taxon>Alveolata</taxon>
        <taxon>Ciliophora</taxon>
        <taxon>Intramacronucleata</taxon>
        <taxon>Spirotrichea</taxon>
        <taxon>Hypotrichia</taxon>
        <taxon>Euplotida</taxon>
        <taxon>Euplotidae</taxon>
        <taxon>Euplotes</taxon>
    </lineage>
</organism>
<dbReference type="Gene3D" id="1.20.50.40">
    <property type="match status" value="1"/>
</dbReference>
<name>C4NXD5_EUPNO</name>
<dbReference type="EvolutionaryTrace" id="C4NXD5"/>
<reference evidence="2" key="1">
    <citation type="journal article" date="2009" name="Mar. Genomics">
        <title>Characterization of the pheromone gene family of an Antarctic and Arctic protozoan ciliate, Euplotes nobilii.</title>
        <authorList>
            <person name="Vallesi A."/>
            <person name="Alimenti C."/>
            <person name="La Terza A."/>
            <person name="Di Giuseppe G."/>
            <person name="Dini F."/>
            <person name="Luporini P."/>
        </authorList>
    </citation>
    <scope>NUCLEOTIDE SEQUENCE</scope>
</reference>